<gene>
    <name evidence="1" type="ORF">HXX76_014992</name>
</gene>
<protein>
    <submittedName>
        <fullName evidence="1">Uncharacterized protein</fullName>
    </submittedName>
</protein>
<sequence length="172" mass="18872">MSQNITIEQIKQLLEDALKPVKDELAVISSKFAALSTKVEDLSTTVEDISTKLDKTMITVDILDAKQQNAAAARSDRLQLVPRPDGAMPTVDFPESLQQLLVAGNEPLPGGQRNTWNKSKTKALLRQYGDASETDDETDGDEFSSRSQAQRLKLARLLGVTSTQLNFAQLTL</sequence>
<organism evidence="1 2">
    <name type="scientific">Chlamydomonas incerta</name>
    <dbReference type="NCBI Taxonomy" id="51695"/>
    <lineage>
        <taxon>Eukaryota</taxon>
        <taxon>Viridiplantae</taxon>
        <taxon>Chlorophyta</taxon>
        <taxon>core chlorophytes</taxon>
        <taxon>Chlorophyceae</taxon>
        <taxon>CS clade</taxon>
        <taxon>Chlamydomonadales</taxon>
        <taxon>Chlamydomonadaceae</taxon>
        <taxon>Chlamydomonas</taxon>
    </lineage>
</organism>
<accession>A0A835SAR1</accession>
<evidence type="ECO:0000313" key="2">
    <source>
        <dbReference type="Proteomes" id="UP000650467"/>
    </source>
</evidence>
<dbReference type="AlphaFoldDB" id="A0A835SAR1"/>
<name>A0A835SAR1_CHLIN</name>
<proteinExistence type="predicted"/>
<evidence type="ECO:0000313" key="1">
    <source>
        <dbReference type="EMBL" id="KAG2423832.1"/>
    </source>
</evidence>
<dbReference type="Proteomes" id="UP000650467">
    <property type="component" value="Unassembled WGS sequence"/>
</dbReference>
<comment type="caution">
    <text evidence="1">The sequence shown here is derived from an EMBL/GenBank/DDBJ whole genome shotgun (WGS) entry which is preliminary data.</text>
</comment>
<reference evidence="1" key="1">
    <citation type="journal article" date="2020" name="bioRxiv">
        <title>Comparative genomics of Chlamydomonas.</title>
        <authorList>
            <person name="Craig R.J."/>
            <person name="Hasan A.R."/>
            <person name="Ness R.W."/>
            <person name="Keightley P.D."/>
        </authorList>
    </citation>
    <scope>NUCLEOTIDE SEQUENCE</scope>
    <source>
        <strain evidence="1">SAG 7.73</strain>
    </source>
</reference>
<dbReference type="EMBL" id="JAEHOC010000073">
    <property type="protein sequence ID" value="KAG2423832.1"/>
    <property type="molecule type" value="Genomic_DNA"/>
</dbReference>
<dbReference type="OrthoDB" id="532937at2759"/>
<keyword evidence="2" id="KW-1185">Reference proteome</keyword>